<dbReference type="KEGG" id="mvc:MSVAZ_2389"/>
<dbReference type="GO" id="GO:0042597">
    <property type="term" value="C:periplasmic space"/>
    <property type="evidence" value="ECO:0007669"/>
    <property type="project" value="UniProtKB-ARBA"/>
</dbReference>
<dbReference type="PANTHER" id="PTHR30290:SF10">
    <property type="entry name" value="PERIPLASMIC OLIGOPEPTIDE-BINDING PROTEIN-RELATED"/>
    <property type="match status" value="1"/>
</dbReference>
<name>A0A0E3Q587_9EURY</name>
<proteinExistence type="inferred from homology"/>
<dbReference type="GO" id="GO:1904680">
    <property type="term" value="F:peptide transmembrane transporter activity"/>
    <property type="evidence" value="ECO:0007669"/>
    <property type="project" value="TreeGrafter"/>
</dbReference>
<evidence type="ECO:0000256" key="2">
    <source>
        <dbReference type="ARBA" id="ARBA00005695"/>
    </source>
</evidence>
<dbReference type="RefSeq" id="WP_232316089.1">
    <property type="nucleotide sequence ID" value="NZ_CP009520.1"/>
</dbReference>
<accession>A0A0E3Q587</accession>
<keyword evidence="7" id="KW-1185">Reference proteome</keyword>
<dbReference type="Proteomes" id="UP000033096">
    <property type="component" value="Chromosome"/>
</dbReference>
<dbReference type="STRING" id="1434123.MSVAZ_2389"/>
<dbReference type="CDD" id="cd08490">
    <property type="entry name" value="PBP2_NikA_DppA_OppA_like_3"/>
    <property type="match status" value="1"/>
</dbReference>
<dbReference type="AlphaFoldDB" id="A0A0E3Q587"/>
<dbReference type="PIRSF" id="PIRSF002741">
    <property type="entry name" value="MppA"/>
    <property type="match status" value="1"/>
</dbReference>
<evidence type="ECO:0000256" key="1">
    <source>
        <dbReference type="ARBA" id="ARBA00004196"/>
    </source>
</evidence>
<dbReference type="InterPro" id="IPR039424">
    <property type="entry name" value="SBP_5"/>
</dbReference>
<dbReference type="Gene3D" id="3.10.105.10">
    <property type="entry name" value="Dipeptide-binding Protein, Domain 3"/>
    <property type="match status" value="1"/>
</dbReference>
<evidence type="ECO:0000256" key="4">
    <source>
        <dbReference type="ARBA" id="ARBA00022729"/>
    </source>
</evidence>
<sequence length="524" mass="58133">MKKNISKSQEITRAFVMSVVVLAVILCVGCVQSENSEEKNLRIVLHSGPDTGGSLDPAYKWEGWYTRQTGIYETLFYYDTEMRLQPELATGYKQLNDTEWEIQLRKGVTFHDGTKMDADAVIYSINRVLDPSNSRSVEYSFLDSVYKTGEYTVVIKTKEPYAPAISAFADPVMSIVSSNAENLDTKPVGTGPFKFVSFESGASMDLEKNPDYWGGEPKIDTVSVLFNSDGAARSLMIMSKDVDISRDFQRSDYATLAANPDVQIVSQAGLRTFFLYVNGNKAPFNDTRVRQALSYVLNRQEIVDTALEGIGGVPATGIFSGSLPWNANDQLATCDNDQKKALELFSEAGITKGSDGKMYYNGEPFSIELLIYTKRSANLPTAEVIVSQLENFGIKSTIRVVDSSTIPSECSTGNYDLSLTDWVTAPSGDPDYFLSLHYLSTGSYAAWTGYSNTKVDELILKARTTFDADERYKLYDQVQVLTQNDMPLIPIFYGTDVFALSSNVTGFEIYPNELTVLTSKIDLK</sequence>
<keyword evidence="4" id="KW-0732">Signal</keyword>
<evidence type="ECO:0000259" key="5">
    <source>
        <dbReference type="Pfam" id="PF00496"/>
    </source>
</evidence>
<protein>
    <submittedName>
        <fullName evidence="6">Oligopeptide ABC transporter, periplasmic oligopeptide-binding protein OppA</fullName>
    </submittedName>
</protein>
<dbReference type="EMBL" id="CP009520">
    <property type="protein sequence ID" value="AKB44658.1"/>
    <property type="molecule type" value="Genomic_DNA"/>
</dbReference>
<dbReference type="InterPro" id="IPR000914">
    <property type="entry name" value="SBP_5_dom"/>
</dbReference>
<evidence type="ECO:0000313" key="7">
    <source>
        <dbReference type="Proteomes" id="UP000033096"/>
    </source>
</evidence>
<comment type="subcellular location">
    <subcellularLocation>
        <location evidence="1">Cell envelope</location>
    </subcellularLocation>
</comment>
<dbReference type="PANTHER" id="PTHR30290">
    <property type="entry name" value="PERIPLASMIC BINDING COMPONENT OF ABC TRANSPORTER"/>
    <property type="match status" value="1"/>
</dbReference>
<dbReference type="HOGENOM" id="CLU_017028_7_4_2"/>
<comment type="similarity">
    <text evidence="2">Belongs to the bacterial solute-binding protein 5 family.</text>
</comment>
<organism evidence="6 7">
    <name type="scientific">Methanosarcina vacuolata Z-761</name>
    <dbReference type="NCBI Taxonomy" id="1434123"/>
    <lineage>
        <taxon>Archaea</taxon>
        <taxon>Methanobacteriati</taxon>
        <taxon>Methanobacteriota</taxon>
        <taxon>Stenosarchaea group</taxon>
        <taxon>Methanomicrobia</taxon>
        <taxon>Methanosarcinales</taxon>
        <taxon>Methanosarcinaceae</taxon>
        <taxon>Methanosarcina</taxon>
    </lineage>
</organism>
<dbReference type="InterPro" id="IPR030678">
    <property type="entry name" value="Peptide/Ni-bd"/>
</dbReference>
<dbReference type="PATRIC" id="fig|1434123.4.peg.2921"/>
<feature type="domain" description="Solute-binding protein family 5" evidence="5">
    <location>
        <begin position="84"/>
        <end position="443"/>
    </location>
</feature>
<dbReference type="GO" id="GO:0043190">
    <property type="term" value="C:ATP-binding cassette (ABC) transporter complex"/>
    <property type="evidence" value="ECO:0007669"/>
    <property type="project" value="InterPro"/>
</dbReference>
<dbReference type="Pfam" id="PF00496">
    <property type="entry name" value="SBP_bac_5"/>
    <property type="match status" value="1"/>
</dbReference>
<dbReference type="FunFam" id="3.10.105.10:FF:000006">
    <property type="entry name" value="Peptide ABC transporter substrate-binding protein"/>
    <property type="match status" value="1"/>
</dbReference>
<dbReference type="GO" id="GO:0015833">
    <property type="term" value="P:peptide transport"/>
    <property type="evidence" value="ECO:0007669"/>
    <property type="project" value="TreeGrafter"/>
</dbReference>
<gene>
    <name evidence="6" type="ORF">MSVAZ_2389</name>
</gene>
<dbReference type="SUPFAM" id="SSF53850">
    <property type="entry name" value="Periplasmic binding protein-like II"/>
    <property type="match status" value="1"/>
</dbReference>
<keyword evidence="3" id="KW-0813">Transport</keyword>
<evidence type="ECO:0000313" key="6">
    <source>
        <dbReference type="EMBL" id="AKB44658.1"/>
    </source>
</evidence>
<reference evidence="6 7" key="1">
    <citation type="submission" date="2014-07" db="EMBL/GenBank/DDBJ databases">
        <title>Methanogenic archaea and the global carbon cycle.</title>
        <authorList>
            <person name="Henriksen J.R."/>
            <person name="Luke J."/>
            <person name="Reinhart S."/>
            <person name="Benedict M.N."/>
            <person name="Youngblut N.D."/>
            <person name="Metcalf M.E."/>
            <person name="Whitaker R.J."/>
            <person name="Metcalf W.W."/>
        </authorList>
    </citation>
    <scope>NUCLEOTIDE SEQUENCE [LARGE SCALE GENOMIC DNA]</scope>
    <source>
        <strain evidence="6 7">Z-761</strain>
    </source>
</reference>
<dbReference type="GeneID" id="24810874"/>
<dbReference type="Gene3D" id="3.40.190.10">
    <property type="entry name" value="Periplasmic binding protein-like II"/>
    <property type="match status" value="1"/>
</dbReference>
<evidence type="ECO:0000256" key="3">
    <source>
        <dbReference type="ARBA" id="ARBA00022448"/>
    </source>
</evidence>